<evidence type="ECO:0000256" key="5">
    <source>
        <dbReference type="ARBA" id="ARBA00023002"/>
    </source>
</evidence>
<keyword evidence="5" id="KW-0560">Oxidoreductase</keyword>
<sequence>MSPEQNSSIMDALRDIVGPRVSNSLAELCCYSCDASQVYGLPECVVRPLTREEVSRILKLAYEYEIPVTARGAGTGLAGGAVPVRGGVVLDMSGMNKILEIDVENLQVHVEPGVVVEQLNRALRPHGFFFPPNPGSSSVCTIGGLISNNGSGMRCVKYGTTKSYVLDLEVVLADGTVIRTGSKVLKSSAGYDLTRLMVGAEGTLGVITAARLRIAPMPKRRRLVMASFESAELAGMAVVKAFSAGIVPSACEILDSTTVKVLRRCDPNIVLPDGDILLFEVDGTDLSTSEDAKRVSEVCAGLAQSIRVASDQREMSEIWAARELVGAAISRLDPSKSRIYVGEDVGVPMKEIPNLMRKVQEISDSTGIPAMKYGHIGDGNLHVAWFIDVSSEEEWSRLRRAADMIHRAAIELGGTVSSEHGIGGARAGYMEMQWGPALEIMRAIKRALDPKGILNPGKLGL</sequence>
<evidence type="ECO:0000256" key="4">
    <source>
        <dbReference type="ARBA" id="ARBA00022827"/>
    </source>
</evidence>
<dbReference type="FunFam" id="3.30.70.2740:FF:000001">
    <property type="entry name" value="D-lactate dehydrogenase mitochondrial"/>
    <property type="match status" value="1"/>
</dbReference>
<dbReference type="Pfam" id="PF01565">
    <property type="entry name" value="FAD_binding_4"/>
    <property type="match status" value="1"/>
</dbReference>
<dbReference type="GO" id="GO:0016491">
    <property type="term" value="F:oxidoreductase activity"/>
    <property type="evidence" value="ECO:0007669"/>
    <property type="project" value="UniProtKB-KW"/>
</dbReference>
<dbReference type="HOGENOM" id="CLU_017779_9_2_2"/>
<proteinExistence type="inferred from homology"/>
<dbReference type="InterPro" id="IPR051914">
    <property type="entry name" value="FAD-linked_OxidoTrans_Type4"/>
</dbReference>
<comment type="similarity">
    <text evidence="2">Belongs to the FAD-binding oxidoreductase/transferase type 4 family.</text>
</comment>
<dbReference type="EMBL" id="CP000477">
    <property type="protein sequence ID" value="ABK15418.1"/>
    <property type="molecule type" value="Genomic_DNA"/>
</dbReference>
<dbReference type="Gene3D" id="3.30.70.2740">
    <property type="match status" value="1"/>
</dbReference>
<keyword evidence="8" id="KW-1185">Reference proteome</keyword>
<protein>
    <submittedName>
        <fullName evidence="7">FAD linked oxidase domain protein</fullName>
    </submittedName>
</protein>
<evidence type="ECO:0000256" key="1">
    <source>
        <dbReference type="ARBA" id="ARBA00001974"/>
    </source>
</evidence>
<dbReference type="InterPro" id="IPR016164">
    <property type="entry name" value="FAD-linked_Oxase-like_C"/>
</dbReference>
<dbReference type="InterPro" id="IPR004113">
    <property type="entry name" value="FAD-bd_oxidored_4_C"/>
</dbReference>
<dbReference type="Pfam" id="PF02913">
    <property type="entry name" value="FAD-oxidase_C"/>
    <property type="match status" value="1"/>
</dbReference>
<feature type="domain" description="FAD-binding PCMH-type" evidence="6">
    <location>
        <begin position="38"/>
        <end position="217"/>
    </location>
</feature>
<dbReference type="PANTHER" id="PTHR42934">
    <property type="entry name" value="GLYCOLATE OXIDASE SUBUNIT GLCD"/>
    <property type="match status" value="1"/>
</dbReference>
<evidence type="ECO:0000313" key="8">
    <source>
        <dbReference type="Proteomes" id="UP000000674"/>
    </source>
</evidence>
<dbReference type="FunFam" id="1.10.45.10:FF:000001">
    <property type="entry name" value="D-lactate dehydrogenase mitochondrial"/>
    <property type="match status" value="1"/>
</dbReference>
<keyword evidence="4" id="KW-0274">FAD</keyword>
<dbReference type="GeneID" id="4462647"/>
<evidence type="ECO:0000313" key="7">
    <source>
        <dbReference type="EMBL" id="ABK15418.1"/>
    </source>
</evidence>
<comment type="cofactor">
    <cofactor evidence="1">
        <name>FAD</name>
        <dbReference type="ChEBI" id="CHEBI:57692"/>
    </cofactor>
</comment>
<dbReference type="PROSITE" id="PS51387">
    <property type="entry name" value="FAD_PCMH"/>
    <property type="match status" value="1"/>
</dbReference>
<dbReference type="Gene3D" id="3.30.465.10">
    <property type="match status" value="1"/>
</dbReference>
<accession>A0B9P4</accession>
<dbReference type="GO" id="GO:0071949">
    <property type="term" value="F:FAD binding"/>
    <property type="evidence" value="ECO:0007669"/>
    <property type="project" value="InterPro"/>
</dbReference>
<dbReference type="AlphaFoldDB" id="A0B9P4"/>
<dbReference type="InterPro" id="IPR016171">
    <property type="entry name" value="Vanillyl_alc_oxidase_C-sub2"/>
</dbReference>
<dbReference type="STRING" id="349307.Mthe_1651"/>
<dbReference type="Gene3D" id="1.10.45.10">
    <property type="entry name" value="Vanillyl-alcohol Oxidase, Chain A, domain 4"/>
    <property type="match status" value="1"/>
</dbReference>
<dbReference type="Proteomes" id="UP000000674">
    <property type="component" value="Chromosome"/>
</dbReference>
<dbReference type="RefSeq" id="WP_011696796.1">
    <property type="nucleotide sequence ID" value="NC_008553.1"/>
</dbReference>
<evidence type="ECO:0000259" key="6">
    <source>
        <dbReference type="PROSITE" id="PS51387"/>
    </source>
</evidence>
<dbReference type="FunFam" id="3.30.465.10:FF:000016">
    <property type="entry name" value="probable D-lactate dehydrogenase, mitochondrial"/>
    <property type="match status" value="1"/>
</dbReference>
<dbReference type="SUPFAM" id="SSF56176">
    <property type="entry name" value="FAD-binding/transporter-associated domain-like"/>
    <property type="match status" value="1"/>
</dbReference>
<organism evidence="7 8">
    <name type="scientific">Methanothrix thermoacetophila (strain DSM 6194 / JCM 14653 / NBRC 101360 / PT)</name>
    <name type="common">Methanosaeta thermophila</name>
    <dbReference type="NCBI Taxonomy" id="349307"/>
    <lineage>
        <taxon>Archaea</taxon>
        <taxon>Methanobacteriati</taxon>
        <taxon>Methanobacteriota</taxon>
        <taxon>Stenosarchaea group</taxon>
        <taxon>Methanomicrobia</taxon>
        <taxon>Methanotrichales</taxon>
        <taxon>Methanotrichaceae</taxon>
        <taxon>Methanothrix</taxon>
    </lineage>
</organism>
<dbReference type="PANTHER" id="PTHR42934:SF2">
    <property type="entry name" value="GLYCOLATE OXIDASE SUBUNIT GLCD"/>
    <property type="match status" value="1"/>
</dbReference>
<dbReference type="SUPFAM" id="SSF55103">
    <property type="entry name" value="FAD-linked oxidases, C-terminal domain"/>
    <property type="match status" value="1"/>
</dbReference>
<gene>
    <name evidence="7" type="ordered locus">Mthe_1651</name>
</gene>
<reference evidence="7 8" key="1">
    <citation type="submission" date="2006-10" db="EMBL/GenBank/DDBJ databases">
        <title>Complete sequence of Methanosaeta thermophila PT.</title>
        <authorList>
            <consortium name="US DOE Joint Genome Institute"/>
            <person name="Copeland A."/>
            <person name="Lucas S."/>
            <person name="Lapidus A."/>
            <person name="Barry K."/>
            <person name="Detter J.C."/>
            <person name="Glavina del Rio T."/>
            <person name="Hammon N."/>
            <person name="Israni S."/>
            <person name="Pitluck S."/>
            <person name="Chain P."/>
            <person name="Malfatti S."/>
            <person name="Shin M."/>
            <person name="Vergez L."/>
            <person name="Schmutz J."/>
            <person name="Larimer F."/>
            <person name="Land M."/>
            <person name="Hauser L."/>
            <person name="Kyrpides N."/>
            <person name="Kim E."/>
            <person name="Smith K.S."/>
            <person name="Ingram-Smith C."/>
            <person name="Richardson P."/>
        </authorList>
    </citation>
    <scope>NUCLEOTIDE SEQUENCE [LARGE SCALE GENOMIC DNA]</scope>
    <source>
        <strain evidence="8">DSM 6194 / JCM 14653 / NBRC 101360 / PT</strain>
    </source>
</reference>
<keyword evidence="3" id="KW-0285">Flavoprotein</keyword>
<dbReference type="InterPro" id="IPR016166">
    <property type="entry name" value="FAD-bd_PCMH"/>
</dbReference>
<evidence type="ECO:0000256" key="3">
    <source>
        <dbReference type="ARBA" id="ARBA00022630"/>
    </source>
</evidence>
<evidence type="ECO:0000256" key="2">
    <source>
        <dbReference type="ARBA" id="ARBA00008000"/>
    </source>
</evidence>
<dbReference type="InterPro" id="IPR016169">
    <property type="entry name" value="FAD-bd_PCMH_sub2"/>
</dbReference>
<name>A0B9P4_METTP</name>
<dbReference type="KEGG" id="mtp:Mthe_1651"/>
<dbReference type="InterPro" id="IPR006094">
    <property type="entry name" value="Oxid_FAD_bind_N"/>
</dbReference>
<dbReference type="OrthoDB" id="26910at2157"/>
<dbReference type="InterPro" id="IPR036318">
    <property type="entry name" value="FAD-bd_PCMH-like_sf"/>
</dbReference>